<accession>G0TW55</accession>
<name>G0TW55_TRYVY</name>
<organism evidence="1">
    <name type="scientific">Trypanosoma vivax (strain Y486)</name>
    <dbReference type="NCBI Taxonomy" id="1055687"/>
    <lineage>
        <taxon>Eukaryota</taxon>
        <taxon>Discoba</taxon>
        <taxon>Euglenozoa</taxon>
        <taxon>Kinetoplastea</taxon>
        <taxon>Metakinetoplastina</taxon>
        <taxon>Trypanosomatida</taxon>
        <taxon>Trypanosomatidae</taxon>
        <taxon>Trypanosoma</taxon>
        <taxon>Duttonella</taxon>
    </lineage>
</organism>
<proteinExistence type="predicted"/>
<evidence type="ECO:0000313" key="1">
    <source>
        <dbReference type="EMBL" id="CCC48171.1"/>
    </source>
</evidence>
<reference evidence="1" key="1">
    <citation type="journal article" date="2012" name="Proc. Natl. Acad. Sci. U.S.A.">
        <title>Antigenic diversity is generated by distinct evolutionary mechanisms in African trypanosome species.</title>
        <authorList>
            <person name="Jackson A.P."/>
            <person name="Berry A."/>
            <person name="Aslett M."/>
            <person name="Allison H.C."/>
            <person name="Burton P."/>
            <person name="Vavrova-Anderson J."/>
            <person name="Brown R."/>
            <person name="Browne H."/>
            <person name="Corton N."/>
            <person name="Hauser H."/>
            <person name="Gamble J."/>
            <person name="Gilderthorp R."/>
            <person name="Marcello L."/>
            <person name="McQuillan J."/>
            <person name="Otto T.D."/>
            <person name="Quail M.A."/>
            <person name="Sanders M.J."/>
            <person name="van Tonder A."/>
            <person name="Ginger M.L."/>
            <person name="Field M.C."/>
            <person name="Barry J.D."/>
            <person name="Hertz-Fowler C."/>
            <person name="Berriman M."/>
        </authorList>
    </citation>
    <scope>NUCLEOTIDE SEQUENCE</scope>
    <source>
        <strain evidence="1">Y486</strain>
    </source>
</reference>
<dbReference type="EMBL" id="HE573021">
    <property type="protein sequence ID" value="CCC48171.1"/>
    <property type="molecule type" value="Genomic_DNA"/>
</dbReference>
<protein>
    <submittedName>
        <fullName evidence="1">Uncharacterized protein</fullName>
    </submittedName>
</protein>
<sequence length="119" mass="13781">MRSRRRHGRDTSAIPLPLFSYIYIYIWEHCINGICRGTKCVPKVCYIDHVPCNVSINDKWIKIMFLIPLKEKREGEIVLSRALGAPTIQNVPLWLLTSHVQECATQLRHTGTQYGKNLF</sequence>
<gene>
    <name evidence="1" type="ORF">TVY486_0503720</name>
</gene>
<dbReference type="AlphaFoldDB" id="G0TW55"/>